<proteinExistence type="predicted"/>
<dbReference type="InterPro" id="IPR008557">
    <property type="entry name" value="PhoX"/>
</dbReference>
<keyword evidence="2" id="KW-1185">Reference proteome</keyword>
<gene>
    <name evidence="1" type="ORF">HKK74_23505</name>
</gene>
<dbReference type="Pfam" id="PF05787">
    <property type="entry name" value="PhoX"/>
    <property type="match status" value="2"/>
</dbReference>
<evidence type="ECO:0000313" key="2">
    <source>
        <dbReference type="Proteomes" id="UP000805614"/>
    </source>
</evidence>
<dbReference type="InterPro" id="IPR006311">
    <property type="entry name" value="TAT_signal"/>
</dbReference>
<dbReference type="PANTHER" id="PTHR35399:SF4">
    <property type="entry name" value="MEMBRANE PROTEIN"/>
    <property type="match status" value="1"/>
</dbReference>
<dbReference type="RefSeq" id="WP_187245459.1">
    <property type="nucleotide sequence ID" value="NZ_BAAAOK010000015.1"/>
</dbReference>
<protein>
    <submittedName>
        <fullName evidence="1">DUF839 domain-containing protein</fullName>
    </submittedName>
</protein>
<dbReference type="Proteomes" id="UP000805614">
    <property type="component" value="Unassembled WGS sequence"/>
</dbReference>
<comment type="caution">
    <text evidence="1">The sequence shown here is derived from an EMBL/GenBank/DDBJ whole genome shotgun (WGS) entry which is preliminary data.</text>
</comment>
<evidence type="ECO:0000313" key="1">
    <source>
        <dbReference type="EMBL" id="MBC6468440.1"/>
    </source>
</evidence>
<dbReference type="SUPFAM" id="SSF63829">
    <property type="entry name" value="Calcium-dependent phosphotriesterase"/>
    <property type="match status" value="1"/>
</dbReference>
<dbReference type="EMBL" id="JABVEC010000018">
    <property type="protein sequence ID" value="MBC6468440.1"/>
    <property type="molecule type" value="Genomic_DNA"/>
</dbReference>
<sequence>MTEEHSSESLTPSRRGLLRGGTVLAAAGAAVVAGGGTASATLGRVSSQSHRGPKDCSPDYGPLYPVKDETTGLPLLELPRGFRYVSYGWTGDQMTDGRPTPGAHDGMAAFTRKDGKLTIVRNHEQGGLTGAFVTPAYDPQANGGTTTLVFDPDKGEFLESWASLSGTIRNCAGGPTPWGTWLSCEETTNINGDFRHGYVFEVPTSGRSDAVPLKAMGRFSHEAVAVDPRTGYIYLTEDTGRAGFYRFKPKKKDRLAEGGELEQLVVRGTKTYDTTKDDTGRQYRVAWIKVDNPDPGPGEQAVAEQGFAKGATIFARLEGAWEHEGLIYIVSTNGGPVGQGQIFEYDPREERMRLLFASPDRDLLNAPDNICVSPRGGIVLCEDGDGSEFLHGLTRDGEIFRFAENTAIIPAGGVPGKPKVPAGSYVSSEWCGATFEPRKGRWLFANIQSPGITLAITGPWDKGSL</sequence>
<dbReference type="PROSITE" id="PS51318">
    <property type="entry name" value="TAT"/>
    <property type="match status" value="1"/>
</dbReference>
<reference evidence="1 2" key="1">
    <citation type="submission" date="2020-06" db="EMBL/GenBank/DDBJ databases">
        <title>Actinomadura xiongansis sp. nov., isolated from soil of Baiyangdian.</title>
        <authorList>
            <person name="Zhang X."/>
        </authorList>
    </citation>
    <scope>NUCLEOTIDE SEQUENCE [LARGE SCALE GENOMIC DNA]</scope>
    <source>
        <strain evidence="1 2">HBUM206468</strain>
    </source>
</reference>
<accession>A0ABR7LUC0</accession>
<dbReference type="PANTHER" id="PTHR35399">
    <property type="entry name" value="SLR8030 PROTEIN"/>
    <property type="match status" value="1"/>
</dbReference>
<organism evidence="1 2">
    <name type="scientific">Actinomadura alba</name>
    <dbReference type="NCBI Taxonomy" id="406431"/>
    <lineage>
        <taxon>Bacteria</taxon>
        <taxon>Bacillati</taxon>
        <taxon>Actinomycetota</taxon>
        <taxon>Actinomycetes</taxon>
        <taxon>Streptosporangiales</taxon>
        <taxon>Thermomonosporaceae</taxon>
        <taxon>Actinomadura</taxon>
    </lineage>
</organism>
<name>A0ABR7LUC0_9ACTN</name>